<accession>A0A147DV41</accession>
<dbReference type="InterPro" id="IPR009057">
    <property type="entry name" value="Homeodomain-like_sf"/>
</dbReference>
<dbReference type="SUPFAM" id="SSF46689">
    <property type="entry name" value="Homeodomain-like"/>
    <property type="match status" value="1"/>
</dbReference>
<dbReference type="EMBL" id="LDRC01000006">
    <property type="protein sequence ID" value="KTR54150.1"/>
    <property type="molecule type" value="Genomic_DNA"/>
</dbReference>
<reference evidence="2 3" key="1">
    <citation type="journal article" date="2016" name="Front. Microbiol.">
        <title>Genomic Resource of Rice Seed Associated Bacteria.</title>
        <authorList>
            <person name="Midha S."/>
            <person name="Bansal K."/>
            <person name="Sharma S."/>
            <person name="Kumar N."/>
            <person name="Patil P.P."/>
            <person name="Chaudhry V."/>
            <person name="Patil P.B."/>
        </authorList>
    </citation>
    <scope>NUCLEOTIDE SEQUENCE [LARGE SCALE GENOMIC DNA]</scope>
    <source>
        <strain evidence="2 3">NS359</strain>
    </source>
</reference>
<organism evidence="2 3">
    <name type="scientific">Curtobacterium oceanosedimentum</name>
    <dbReference type="NCBI Taxonomy" id="465820"/>
    <lineage>
        <taxon>Bacteria</taxon>
        <taxon>Bacillati</taxon>
        <taxon>Actinomycetota</taxon>
        <taxon>Actinomycetes</taxon>
        <taxon>Micrococcales</taxon>
        <taxon>Microbacteriaceae</taxon>
        <taxon>Curtobacterium</taxon>
    </lineage>
</organism>
<evidence type="ECO:0000259" key="1">
    <source>
        <dbReference type="Pfam" id="PF13977"/>
    </source>
</evidence>
<proteinExistence type="predicted"/>
<protein>
    <recommendedName>
        <fullName evidence="1">BetI-type transcriptional repressor C-terminal domain-containing protein</fullName>
    </recommendedName>
</protein>
<dbReference type="PATRIC" id="fig|465820.4.peg.2582"/>
<gene>
    <name evidence="2" type="ORF">NS359_01080</name>
</gene>
<name>A0A147DV41_9MICO</name>
<dbReference type="RefSeq" id="WP_058748640.1">
    <property type="nucleotide sequence ID" value="NZ_LDRC01000006.1"/>
</dbReference>
<dbReference type="Proteomes" id="UP000072763">
    <property type="component" value="Unassembled WGS sequence"/>
</dbReference>
<comment type="caution">
    <text evidence="2">The sequence shown here is derived from an EMBL/GenBank/DDBJ whole genome shotgun (WGS) entry which is preliminary data.</text>
</comment>
<dbReference type="InterPro" id="IPR036271">
    <property type="entry name" value="Tet_transcr_reg_TetR-rel_C_sf"/>
</dbReference>
<evidence type="ECO:0000313" key="3">
    <source>
        <dbReference type="Proteomes" id="UP000072763"/>
    </source>
</evidence>
<dbReference type="Pfam" id="PF13977">
    <property type="entry name" value="TetR_C_6"/>
    <property type="match status" value="1"/>
</dbReference>
<evidence type="ECO:0000313" key="2">
    <source>
        <dbReference type="EMBL" id="KTR54150.1"/>
    </source>
</evidence>
<dbReference type="Gene3D" id="1.10.357.10">
    <property type="entry name" value="Tetracycline Repressor, domain 2"/>
    <property type="match status" value="1"/>
</dbReference>
<dbReference type="AlphaFoldDB" id="A0A147DV41"/>
<dbReference type="SUPFAM" id="SSF48498">
    <property type="entry name" value="Tetracyclin repressor-like, C-terminal domain"/>
    <property type="match status" value="1"/>
</dbReference>
<sequence>MRPFQPLDTSALLRVEIVDAMIRVLRANALHEVSYEHVATEAGRPLDVVTEVFPTWDGLLLATIDQWDDQRTTELLPIAERSGTIVFLRAIVRANVADPSLMRFLTSMLNIAATPHHPLAPMLHLRWRRFHAFVLAALQRDVELGREPRTMEPARGAEQLLATYEGLQLQSMVRPEMDLLESFDRAVTRLREGWSREYVPPVWDLEVVGGV</sequence>
<dbReference type="STRING" id="465820.NS263_04615"/>
<dbReference type="OrthoDB" id="5015568at2"/>
<feature type="domain" description="BetI-type transcriptional repressor C-terminal" evidence="1">
    <location>
        <begin position="88"/>
        <end position="177"/>
    </location>
</feature>
<dbReference type="InterPro" id="IPR039538">
    <property type="entry name" value="BetI_C"/>
</dbReference>